<comment type="catalytic activity">
    <reaction evidence="4">
        <text>hydroxyacetone + NADP(+) = methylglyoxal + NADPH + H(+)</text>
        <dbReference type="Rhea" id="RHEA:27986"/>
        <dbReference type="ChEBI" id="CHEBI:15378"/>
        <dbReference type="ChEBI" id="CHEBI:17158"/>
        <dbReference type="ChEBI" id="CHEBI:27957"/>
        <dbReference type="ChEBI" id="CHEBI:57783"/>
        <dbReference type="ChEBI" id="CHEBI:58349"/>
    </reaction>
</comment>
<dbReference type="STRING" id="871325.SAMN05444349_102202"/>
<evidence type="ECO:0000256" key="6">
    <source>
        <dbReference type="SAM" id="SignalP"/>
    </source>
</evidence>
<dbReference type="EMBL" id="FQVD01000002">
    <property type="protein sequence ID" value="SHE46475.1"/>
    <property type="molecule type" value="Genomic_DNA"/>
</dbReference>
<dbReference type="Pfam" id="PF00248">
    <property type="entry name" value="Aldo_ket_red"/>
    <property type="match status" value="1"/>
</dbReference>
<proteinExistence type="inferred from homology"/>
<dbReference type="Pfam" id="PF12682">
    <property type="entry name" value="Flavodoxin_4"/>
    <property type="match status" value="1"/>
</dbReference>
<dbReference type="CDD" id="cd19071">
    <property type="entry name" value="AKR_AKR1-5-like"/>
    <property type="match status" value="1"/>
</dbReference>
<feature type="chain" id="PRO_5012589816" evidence="6">
    <location>
        <begin position="21"/>
        <end position="496"/>
    </location>
</feature>
<comment type="similarity">
    <text evidence="1">Belongs to the aldo/keto reductase family.</text>
</comment>
<evidence type="ECO:0000256" key="5">
    <source>
        <dbReference type="SAM" id="MobiDB-lite"/>
    </source>
</evidence>
<feature type="region of interest" description="Disordered" evidence="5">
    <location>
        <begin position="15"/>
        <end position="55"/>
    </location>
</feature>
<evidence type="ECO:0000256" key="2">
    <source>
        <dbReference type="ARBA" id="ARBA00022857"/>
    </source>
</evidence>
<dbReference type="NCBIfam" id="NF005501">
    <property type="entry name" value="PRK07116.1"/>
    <property type="match status" value="1"/>
</dbReference>
<dbReference type="InterPro" id="IPR020471">
    <property type="entry name" value="AKR"/>
</dbReference>
<accession>A0A1M4TQ08</accession>
<dbReference type="Gene3D" id="3.40.50.360">
    <property type="match status" value="1"/>
</dbReference>
<dbReference type="GO" id="GO:0016616">
    <property type="term" value="F:oxidoreductase activity, acting on the CH-OH group of donors, NAD or NADP as acceptor"/>
    <property type="evidence" value="ECO:0007669"/>
    <property type="project" value="UniProtKB-ARBA"/>
</dbReference>
<dbReference type="AlphaFoldDB" id="A0A1M4TQ08"/>
<dbReference type="PRINTS" id="PR00069">
    <property type="entry name" value="ALDKETRDTASE"/>
</dbReference>
<dbReference type="Gene3D" id="3.20.20.100">
    <property type="entry name" value="NADP-dependent oxidoreductase domain"/>
    <property type="match status" value="1"/>
</dbReference>
<feature type="compositionally biased region" description="Pro residues" evidence="5">
    <location>
        <begin position="32"/>
        <end position="50"/>
    </location>
</feature>
<feature type="domain" description="Flavodoxin-like" evidence="8">
    <location>
        <begin position="56"/>
        <end position="208"/>
    </location>
</feature>
<dbReference type="SUPFAM" id="SSF52218">
    <property type="entry name" value="Flavoproteins"/>
    <property type="match status" value="1"/>
</dbReference>
<dbReference type="InterPro" id="IPR029039">
    <property type="entry name" value="Flavoprotein-like_sf"/>
</dbReference>
<keyword evidence="2" id="KW-0521">NADP</keyword>
<dbReference type="PANTHER" id="PTHR43827">
    <property type="entry name" value="2,5-DIKETO-D-GLUCONIC ACID REDUCTASE"/>
    <property type="match status" value="1"/>
</dbReference>
<keyword evidence="3" id="KW-0560">Oxidoreductase</keyword>
<dbReference type="GO" id="GO:0010181">
    <property type="term" value="F:FMN binding"/>
    <property type="evidence" value="ECO:0007669"/>
    <property type="project" value="InterPro"/>
</dbReference>
<evidence type="ECO:0000313" key="9">
    <source>
        <dbReference type="EMBL" id="SHE46475.1"/>
    </source>
</evidence>
<evidence type="ECO:0000259" key="8">
    <source>
        <dbReference type="Pfam" id="PF12682"/>
    </source>
</evidence>
<evidence type="ECO:0000259" key="7">
    <source>
        <dbReference type="Pfam" id="PF00248"/>
    </source>
</evidence>
<dbReference type="InterPro" id="IPR008254">
    <property type="entry name" value="Flavodoxin/NO_synth"/>
</dbReference>
<reference evidence="9 10" key="1">
    <citation type="submission" date="2016-11" db="EMBL/GenBank/DDBJ databases">
        <authorList>
            <person name="Jaros S."/>
            <person name="Januszkiewicz K."/>
            <person name="Wedrychowicz H."/>
        </authorList>
    </citation>
    <scope>NUCLEOTIDE SEQUENCE [LARGE SCALE GENOMIC DNA]</scope>
    <source>
        <strain evidence="9 10">DSM 26883</strain>
    </source>
</reference>
<feature type="domain" description="NADP-dependent oxidoreductase" evidence="7">
    <location>
        <begin position="246"/>
        <end position="488"/>
    </location>
</feature>
<feature type="signal peptide" evidence="6">
    <location>
        <begin position="1"/>
        <end position="20"/>
    </location>
</feature>
<evidence type="ECO:0000256" key="3">
    <source>
        <dbReference type="ARBA" id="ARBA00023002"/>
    </source>
</evidence>
<dbReference type="FunFam" id="3.20.20.100:FF:000002">
    <property type="entry name" value="2,5-diketo-D-gluconic acid reductase A"/>
    <property type="match status" value="1"/>
</dbReference>
<dbReference type="InterPro" id="IPR036812">
    <property type="entry name" value="NAD(P)_OxRdtase_dom_sf"/>
</dbReference>
<protein>
    <submittedName>
        <fullName evidence="9">Aldo/keto reductase</fullName>
    </submittedName>
</protein>
<sequence length="496" mass="54739">MLISSLLLMSGLALSTGACSPTDEPVKTEEPSPVPDPDPEPNPDPTPDPQPTGGRALVVYFSCTNTTKGVADRIVEASDAATWRIEPEVAYTSEDLNYNNSSSRANREQNDPSARPAIKGKCENLADYDVVFLGYPIWWGKAPKVIFTFLESHDFTGKTIVPFCTSHSSGIGSSDTDLHRLATGAEWKQGRRFGGNESKETIKNWIESMNLNFNNNTNAGVFDLSKGTNGNAPTVKLSSGYDMPILGLGTYSLHGATCVNSVKAALAAGFRKFDTAYIYGNEEEVGQGVRESGVPREEIFVATKLYPNQYSNPEAAIEECLRKLDIGYIDLMLLHHPGANDVKAYKAMEKYVAAGKIRSIGVSCYYVKEINEFLPKVNIKPVLVQNEVHPYYQDTEVMEHLHDLGIVVEAWYPLGGRGHQKELLSDPVLSEIAAKHNKSVVQVILRWHLQRGVVAIPGSSNPDHIRENISVFDFSLTDDEMARIAALDRNEKHDWY</sequence>
<evidence type="ECO:0000256" key="4">
    <source>
        <dbReference type="ARBA" id="ARBA00049445"/>
    </source>
</evidence>
<organism evidence="9 10">
    <name type="scientific">Bacteroides faecichinchillae</name>
    <dbReference type="NCBI Taxonomy" id="871325"/>
    <lineage>
        <taxon>Bacteria</taxon>
        <taxon>Pseudomonadati</taxon>
        <taxon>Bacteroidota</taxon>
        <taxon>Bacteroidia</taxon>
        <taxon>Bacteroidales</taxon>
        <taxon>Bacteroidaceae</taxon>
        <taxon>Bacteroides</taxon>
    </lineage>
</organism>
<gene>
    <name evidence="9" type="ORF">SAMN05444349_102202</name>
</gene>
<evidence type="ECO:0000256" key="1">
    <source>
        <dbReference type="ARBA" id="ARBA00007905"/>
    </source>
</evidence>
<dbReference type="InterPro" id="IPR023210">
    <property type="entry name" value="NADP_OxRdtase_dom"/>
</dbReference>
<dbReference type="Proteomes" id="UP000184436">
    <property type="component" value="Unassembled WGS sequence"/>
</dbReference>
<dbReference type="SUPFAM" id="SSF51430">
    <property type="entry name" value="NAD(P)-linked oxidoreductase"/>
    <property type="match status" value="1"/>
</dbReference>
<dbReference type="PANTHER" id="PTHR43827:SF3">
    <property type="entry name" value="NADP-DEPENDENT OXIDOREDUCTASE DOMAIN-CONTAINING PROTEIN"/>
    <property type="match status" value="1"/>
</dbReference>
<keyword evidence="10" id="KW-1185">Reference proteome</keyword>
<name>A0A1M4TQ08_9BACE</name>
<evidence type="ECO:0000313" key="10">
    <source>
        <dbReference type="Proteomes" id="UP000184436"/>
    </source>
</evidence>
<keyword evidence="6" id="KW-0732">Signal</keyword>